<feature type="compositionally biased region" description="Polar residues" evidence="6">
    <location>
        <begin position="87"/>
        <end position="112"/>
    </location>
</feature>
<dbReference type="CDD" id="cd13220">
    <property type="entry name" value="PH-GRAM_GRAMDC"/>
    <property type="match status" value="1"/>
</dbReference>
<dbReference type="Gene3D" id="2.30.29.30">
    <property type="entry name" value="Pleckstrin-homology domain (PH domain)/Phosphotyrosine-binding domain (PTB)"/>
    <property type="match status" value="1"/>
</dbReference>
<dbReference type="PANTHER" id="PTHR23319:SF4">
    <property type="entry name" value="GRAM DOMAIN CONTAINING 1B, ISOFORM E"/>
    <property type="match status" value="1"/>
</dbReference>
<keyword evidence="3" id="KW-0812">Transmembrane</keyword>
<keyword evidence="9" id="KW-1185">Reference proteome</keyword>
<evidence type="ECO:0000256" key="3">
    <source>
        <dbReference type="ARBA" id="ARBA00022692"/>
    </source>
</evidence>
<keyword evidence="5" id="KW-0472">Membrane</keyword>
<proteinExistence type="inferred from homology"/>
<evidence type="ECO:0000256" key="1">
    <source>
        <dbReference type="ARBA" id="ARBA00004167"/>
    </source>
</evidence>
<dbReference type="HOGENOM" id="CLU_015638_0_0_1"/>
<dbReference type="PANTHER" id="PTHR23319">
    <property type="entry name" value="GRAM DOMAIN CONTAINING 1B, ISOFORM E"/>
    <property type="match status" value="1"/>
</dbReference>
<dbReference type="InterPro" id="IPR051482">
    <property type="entry name" value="Cholesterol_transport"/>
</dbReference>
<sequence>MVDKVYGMSASGRAIGLEMEEDAWSYSFPPSTESLPLRTTIETRKPADPNNKVMNKTDENGSGILPEAIGLKASTDFYRLNDKAGSVDSQGSDFSVDSTAGNDSLNGHSASLASEPKPILVSAEKPPVSKLSRSHSSSRSSASNLAPLISSKSTPADPETTRKDIHSSSFQQNSAFLNLDTSSTALEPIVSTPATPNQSSFFASFRSAAQSAATSFQGLSSPTQASLKGHQRNISDLSIDSATPSTPVPVRFNETIPEEEGQLVQTPEMVSYRRTRRRKSTATSISSKDAVKSPSSATKDENTPTKQSDYDKNLYIDERFLDTQYRFATLKRNSDFHELFKDIPQEDRLLDDFSCALSRDLLLQGRLYVSEHYICFNSNLLGWVTHLLIPLKDIKLFEKRVTAGLFPNGIIIETAETRYNFASLISRDSTLNFLETVWSKSANLQNLEPGALNGNGNGLNGKKNSLQIEFEKEILSIDEDDSDDSNAETSSDKYENIGPSAHEPTVIDLTLAPNEKVLTNNVLNGPLGLVYTMMFGPNTNFHRHINELNDGSNFSDYSKFEDNIRSYKFERALNFSIGPKSAVCEVEEVIDSYDLDKGIVLLTKTRTPNVPSGGSFVVNTRYVFTWAENNSTRLQISYFIDWTARSWIKSMIESETAAGQAKFSKVVMEQYELKLSDYSNVESHVEKAPADVKATPSVVKTPEMPKAITVVKKELDYAKYLMLLILGLQLVILWRLGQLSRDLALVKTAI</sequence>
<dbReference type="GO" id="GO:0005886">
    <property type="term" value="C:plasma membrane"/>
    <property type="evidence" value="ECO:0007669"/>
    <property type="project" value="TreeGrafter"/>
</dbReference>
<comment type="subcellular location">
    <subcellularLocation>
        <location evidence="1">Membrane</location>
        <topology evidence="1">Single-pass membrane protein</topology>
    </subcellularLocation>
</comment>
<dbReference type="OrthoDB" id="2162691at2759"/>
<organism evidence="8 9">
    <name type="scientific">Kuraishia capsulata CBS 1993</name>
    <dbReference type="NCBI Taxonomy" id="1382522"/>
    <lineage>
        <taxon>Eukaryota</taxon>
        <taxon>Fungi</taxon>
        <taxon>Dikarya</taxon>
        <taxon>Ascomycota</taxon>
        <taxon>Saccharomycotina</taxon>
        <taxon>Pichiomycetes</taxon>
        <taxon>Pichiales</taxon>
        <taxon>Pichiaceae</taxon>
        <taxon>Kuraishia</taxon>
    </lineage>
</organism>
<feature type="region of interest" description="Disordered" evidence="6">
    <location>
        <begin position="236"/>
        <end position="309"/>
    </location>
</feature>
<evidence type="ECO:0000313" key="8">
    <source>
        <dbReference type="EMBL" id="CDK25803.1"/>
    </source>
</evidence>
<protein>
    <recommendedName>
        <fullName evidence="7">VASt domain-containing protein</fullName>
    </recommendedName>
</protein>
<dbReference type="SMART" id="SM00568">
    <property type="entry name" value="GRAM"/>
    <property type="match status" value="1"/>
</dbReference>
<dbReference type="EMBL" id="HG793126">
    <property type="protein sequence ID" value="CDK25803.1"/>
    <property type="molecule type" value="Genomic_DNA"/>
</dbReference>
<dbReference type="GO" id="GO:0032541">
    <property type="term" value="C:cortical endoplasmic reticulum"/>
    <property type="evidence" value="ECO:0007669"/>
    <property type="project" value="TreeGrafter"/>
</dbReference>
<dbReference type="PROSITE" id="PS51778">
    <property type="entry name" value="VAST"/>
    <property type="match status" value="1"/>
</dbReference>
<evidence type="ECO:0000256" key="2">
    <source>
        <dbReference type="ARBA" id="ARBA00006582"/>
    </source>
</evidence>
<evidence type="ECO:0000259" key="7">
    <source>
        <dbReference type="PROSITE" id="PS51778"/>
    </source>
</evidence>
<dbReference type="RefSeq" id="XP_022457814.1">
    <property type="nucleotide sequence ID" value="XM_022603988.1"/>
</dbReference>
<dbReference type="InterPro" id="IPR031968">
    <property type="entry name" value="VASt"/>
</dbReference>
<gene>
    <name evidence="8" type="ORF">KUCA_T00001773001</name>
</gene>
<feature type="region of interest" description="Disordered" evidence="6">
    <location>
        <begin position="86"/>
        <end position="169"/>
    </location>
</feature>
<comment type="similarity">
    <text evidence="2">Belongs to the YSP2 family.</text>
</comment>
<dbReference type="GO" id="GO:0005789">
    <property type="term" value="C:endoplasmic reticulum membrane"/>
    <property type="evidence" value="ECO:0007669"/>
    <property type="project" value="TreeGrafter"/>
</dbReference>
<evidence type="ECO:0000256" key="6">
    <source>
        <dbReference type="SAM" id="MobiDB-lite"/>
    </source>
</evidence>
<dbReference type="GO" id="GO:0140268">
    <property type="term" value="C:endoplasmic reticulum-plasma membrane contact site"/>
    <property type="evidence" value="ECO:0007669"/>
    <property type="project" value="TreeGrafter"/>
</dbReference>
<evidence type="ECO:0000313" key="9">
    <source>
        <dbReference type="Proteomes" id="UP000019384"/>
    </source>
</evidence>
<dbReference type="Pfam" id="PF02893">
    <property type="entry name" value="GRAM"/>
    <property type="match status" value="1"/>
</dbReference>
<dbReference type="GeneID" id="34519202"/>
<reference evidence="8" key="2">
    <citation type="submission" date="2014-02" db="EMBL/GenBank/DDBJ databases">
        <title>Complete DNA sequence of /Kuraishia capsulata/ illustrates novel genomic features among budding yeasts (/Saccharomycotina/).</title>
        <authorList>
            <person name="Morales L."/>
            <person name="Noel B."/>
            <person name="Porcel B."/>
            <person name="Marcet-Houben M."/>
            <person name="Hullo M-F."/>
            <person name="Sacerdot C."/>
            <person name="Tekaia F."/>
            <person name="Leh-Louis V."/>
            <person name="Despons L."/>
            <person name="Khanna V."/>
            <person name="Aury J-M."/>
            <person name="Barbe V."/>
            <person name="Couloux A."/>
            <person name="Labadie K."/>
            <person name="Pelletier E."/>
            <person name="Souciet J-L."/>
            <person name="Boekhout T."/>
            <person name="Gabaldon T."/>
            <person name="Wincker P."/>
            <person name="Dujon B."/>
        </authorList>
    </citation>
    <scope>NUCLEOTIDE SEQUENCE</scope>
    <source>
        <strain evidence="8">CBS 1993</strain>
    </source>
</reference>
<dbReference type="GO" id="GO:0120015">
    <property type="term" value="F:sterol transfer activity"/>
    <property type="evidence" value="ECO:0007669"/>
    <property type="project" value="TreeGrafter"/>
</dbReference>
<dbReference type="STRING" id="1382522.W6MIP2"/>
<feature type="domain" description="VASt" evidence="7">
    <location>
        <begin position="514"/>
        <end position="683"/>
    </location>
</feature>
<feature type="region of interest" description="Disordered" evidence="6">
    <location>
        <begin position="479"/>
        <end position="501"/>
    </location>
</feature>
<feature type="compositionally biased region" description="Low complexity" evidence="6">
    <location>
        <begin position="129"/>
        <end position="143"/>
    </location>
</feature>
<dbReference type="AlphaFoldDB" id="W6MIP2"/>
<keyword evidence="4" id="KW-1133">Transmembrane helix</keyword>
<dbReference type="GO" id="GO:0005739">
    <property type="term" value="C:mitochondrion"/>
    <property type="evidence" value="ECO:0007669"/>
    <property type="project" value="TreeGrafter"/>
</dbReference>
<dbReference type="InterPro" id="IPR004182">
    <property type="entry name" value="GRAM"/>
</dbReference>
<accession>W6MIP2</accession>
<dbReference type="Pfam" id="PF16016">
    <property type="entry name" value="VASt"/>
    <property type="match status" value="1"/>
</dbReference>
<reference evidence="8" key="1">
    <citation type="submission" date="2013-12" db="EMBL/GenBank/DDBJ databases">
        <authorList>
            <person name="Genoscope - CEA"/>
        </authorList>
    </citation>
    <scope>NUCLEOTIDE SEQUENCE</scope>
    <source>
        <strain evidence="8">CBS 1993</strain>
    </source>
</reference>
<dbReference type="GO" id="GO:0032934">
    <property type="term" value="F:sterol binding"/>
    <property type="evidence" value="ECO:0007669"/>
    <property type="project" value="TreeGrafter"/>
</dbReference>
<feature type="compositionally biased region" description="Basic and acidic residues" evidence="6">
    <location>
        <begin position="298"/>
        <end position="309"/>
    </location>
</feature>
<evidence type="ECO:0000256" key="5">
    <source>
        <dbReference type="ARBA" id="ARBA00023136"/>
    </source>
</evidence>
<evidence type="ECO:0000256" key="4">
    <source>
        <dbReference type="ARBA" id="ARBA00022989"/>
    </source>
</evidence>
<dbReference type="Proteomes" id="UP000019384">
    <property type="component" value="Unassembled WGS sequence"/>
</dbReference>
<dbReference type="GO" id="GO:0032366">
    <property type="term" value="P:intracellular sterol transport"/>
    <property type="evidence" value="ECO:0007669"/>
    <property type="project" value="TreeGrafter"/>
</dbReference>
<name>W6MIP2_9ASCO</name>
<feature type="compositionally biased region" description="Polar residues" evidence="6">
    <location>
        <begin position="236"/>
        <end position="245"/>
    </location>
</feature>
<dbReference type="InterPro" id="IPR011993">
    <property type="entry name" value="PH-like_dom_sf"/>
</dbReference>